<keyword evidence="4 5" id="KW-0472">Membrane</keyword>
<dbReference type="SMART" id="SM00724">
    <property type="entry name" value="TLC"/>
    <property type="match status" value="1"/>
</dbReference>
<dbReference type="AlphaFoldDB" id="A0A061J0F4"/>
<feature type="transmembrane region" description="Helical" evidence="6">
    <location>
        <begin position="31"/>
        <end position="52"/>
    </location>
</feature>
<dbReference type="GO" id="GO:0005783">
    <property type="term" value="C:endoplasmic reticulum"/>
    <property type="evidence" value="ECO:0007669"/>
    <property type="project" value="TreeGrafter"/>
</dbReference>
<feature type="transmembrane region" description="Helical" evidence="6">
    <location>
        <begin position="77"/>
        <end position="96"/>
    </location>
</feature>
<feature type="transmembrane region" description="Helical" evidence="6">
    <location>
        <begin position="192"/>
        <end position="212"/>
    </location>
</feature>
<feature type="transmembrane region" description="Helical" evidence="6">
    <location>
        <begin position="232"/>
        <end position="258"/>
    </location>
</feature>
<reference evidence="8 9" key="1">
    <citation type="submission" date="2013-07" db="EMBL/GenBank/DDBJ databases">
        <authorList>
            <person name="Stoco P.H."/>
            <person name="Wagner G."/>
            <person name="Gerber A."/>
            <person name="Zaha A."/>
            <person name="Thompson C."/>
            <person name="Bartholomeu D.C."/>
            <person name="Luckemeyer D.D."/>
            <person name="Bahia D."/>
            <person name="Loreto E."/>
            <person name="Prestes E.B."/>
            <person name="Lima F.M."/>
            <person name="Rodrigues-Luiz G."/>
            <person name="Vallejo G.A."/>
            <person name="Filho J.F."/>
            <person name="Monteiro K.M."/>
            <person name="Tyler K.M."/>
            <person name="de Almeida L.G."/>
            <person name="Ortiz M.F."/>
            <person name="Siervo M.A."/>
            <person name="de Moraes M.H."/>
            <person name="Cunha O.L."/>
            <person name="Mendonca-Neto R."/>
            <person name="Silva R."/>
            <person name="Teixeira S.M."/>
            <person name="Murta S.M."/>
            <person name="Sincero T.C."/>
            <person name="Mendes T.A."/>
            <person name="Urmenyi T.P."/>
            <person name="Silva V.G."/>
            <person name="da Rocha W.D."/>
            <person name="Andersson B."/>
            <person name="Romanha A.J."/>
            <person name="Steindel M."/>
            <person name="de Vasconcelos A.T."/>
            <person name="Grisard E.C."/>
        </authorList>
    </citation>
    <scope>NUCLEOTIDE SEQUENCE [LARGE SCALE GENOMIC DNA]</scope>
    <source>
        <strain evidence="8 9">SC58</strain>
    </source>
</reference>
<keyword evidence="3 6" id="KW-1133">Transmembrane helix</keyword>
<evidence type="ECO:0000256" key="1">
    <source>
        <dbReference type="ARBA" id="ARBA00004141"/>
    </source>
</evidence>
<feature type="domain" description="TLC" evidence="7">
    <location>
        <begin position="65"/>
        <end position="263"/>
    </location>
</feature>
<feature type="transmembrane region" description="Helical" evidence="6">
    <location>
        <begin position="108"/>
        <end position="130"/>
    </location>
</feature>
<keyword evidence="9" id="KW-1185">Reference proteome</keyword>
<evidence type="ECO:0000256" key="2">
    <source>
        <dbReference type="ARBA" id="ARBA00022692"/>
    </source>
</evidence>
<evidence type="ECO:0000259" key="7">
    <source>
        <dbReference type="PROSITE" id="PS50922"/>
    </source>
</evidence>
<accession>A0A061J0F4</accession>
<proteinExistence type="predicted"/>
<evidence type="ECO:0000313" key="8">
    <source>
        <dbReference type="EMBL" id="ESL06767.1"/>
    </source>
</evidence>
<evidence type="ECO:0000256" key="3">
    <source>
        <dbReference type="ARBA" id="ARBA00022989"/>
    </source>
</evidence>
<organism evidence="8 9">
    <name type="scientific">Trypanosoma rangeli SC58</name>
    <dbReference type="NCBI Taxonomy" id="429131"/>
    <lineage>
        <taxon>Eukaryota</taxon>
        <taxon>Discoba</taxon>
        <taxon>Euglenozoa</taxon>
        <taxon>Kinetoplastea</taxon>
        <taxon>Metakinetoplastina</taxon>
        <taxon>Trypanosomatida</taxon>
        <taxon>Trypanosomatidae</taxon>
        <taxon>Trypanosoma</taxon>
        <taxon>Herpetosoma</taxon>
    </lineage>
</organism>
<dbReference type="VEuPathDB" id="TriTrypDB:TRSC58_05555"/>
<dbReference type="OrthoDB" id="433501at2759"/>
<comment type="subcellular location">
    <subcellularLocation>
        <location evidence="1">Membrane</location>
        <topology evidence="1">Multi-pass membrane protein</topology>
    </subcellularLocation>
</comment>
<dbReference type="Pfam" id="PF03798">
    <property type="entry name" value="TRAM_LAG1_CLN8"/>
    <property type="match status" value="1"/>
</dbReference>
<dbReference type="PANTHER" id="PTHR13439:SF0">
    <property type="entry name" value="TOPOISOMERASE I DAMAGE AFFECTED PROTEIN 4"/>
    <property type="match status" value="1"/>
</dbReference>
<dbReference type="GO" id="GO:0055088">
    <property type="term" value="P:lipid homeostasis"/>
    <property type="evidence" value="ECO:0007669"/>
    <property type="project" value="TreeGrafter"/>
</dbReference>
<name>A0A061J0F4_TRYRA</name>
<protein>
    <recommendedName>
        <fullName evidence="7">TLC domain-containing protein</fullName>
    </recommendedName>
</protein>
<evidence type="ECO:0000256" key="4">
    <source>
        <dbReference type="ARBA" id="ARBA00023136"/>
    </source>
</evidence>
<dbReference type="GO" id="GO:0016020">
    <property type="term" value="C:membrane"/>
    <property type="evidence" value="ECO:0007669"/>
    <property type="project" value="UniProtKB-SubCell"/>
</dbReference>
<evidence type="ECO:0000313" key="9">
    <source>
        <dbReference type="Proteomes" id="UP000031737"/>
    </source>
</evidence>
<dbReference type="PROSITE" id="PS50922">
    <property type="entry name" value="TLC"/>
    <property type="match status" value="1"/>
</dbReference>
<dbReference type="Proteomes" id="UP000031737">
    <property type="component" value="Unassembled WGS sequence"/>
</dbReference>
<dbReference type="PANTHER" id="PTHR13439">
    <property type="entry name" value="CT120 PROTEIN"/>
    <property type="match status" value="1"/>
</dbReference>
<feature type="transmembrane region" description="Helical" evidence="6">
    <location>
        <begin position="150"/>
        <end position="171"/>
    </location>
</feature>
<dbReference type="InterPro" id="IPR006634">
    <property type="entry name" value="TLC-dom"/>
</dbReference>
<evidence type="ECO:0000256" key="5">
    <source>
        <dbReference type="PROSITE-ProRule" id="PRU00205"/>
    </source>
</evidence>
<dbReference type="EMBL" id="AUPL01005555">
    <property type="protein sequence ID" value="ESL06767.1"/>
    <property type="molecule type" value="Genomic_DNA"/>
</dbReference>
<dbReference type="InterPro" id="IPR050846">
    <property type="entry name" value="TLCD"/>
</dbReference>
<sequence length="322" mass="35858">MEHQHNVLENSYKADVTCCGDVGGLFVSQRLLCIGLAFISFSVFFVIAWSVLKKYYPPFMCMSVQTQCDVSSRTMSALHAFIVVPGLIGGVVSMKWGDHYEPLSDVSFLQGLLCISLGYFLYDTIILLLYQQPNWIGFIVHHAVSSIPYVIYLFAGSCPYGLFILACFMLVEATNISLHIRSTLEENDRCGTKLYAVALYSTCILWIVFRLINPTALLIITHKYILPSLPPRHASCLIPSLLCAYIINFFCYAVFIMLCKEVLAHQRGLSHMGDVVTVDPMQVGEQCLSSTTAYDHDAMEIKAITSLYYLGLCSSRGASANV</sequence>
<evidence type="ECO:0000256" key="6">
    <source>
        <dbReference type="SAM" id="Phobius"/>
    </source>
</evidence>
<comment type="caution">
    <text evidence="8">The sequence shown here is derived from an EMBL/GenBank/DDBJ whole genome shotgun (WGS) entry which is preliminary data.</text>
</comment>
<keyword evidence="2 5" id="KW-0812">Transmembrane</keyword>
<gene>
    <name evidence="8" type="ORF">TRSC58_05555</name>
</gene>